<evidence type="ECO:0000256" key="1">
    <source>
        <dbReference type="ARBA" id="ARBA00005622"/>
    </source>
</evidence>
<dbReference type="InterPro" id="IPR014186">
    <property type="entry name" value="S-formylglutathione_hydrol"/>
</dbReference>
<comment type="function">
    <text evidence="7">Serine hydrolase involved in the detoxification of formaldehyde.</text>
</comment>
<sequence length="285" mass="31184">MTAISTVETLKQQSCCGGSVRLLRHASSALGVPAQFAVFLPKEALEGQHVPVVHVLAGLTCNHETFLIKANAVRFAAQHGFALVAPDTSPRGANVPGEDERYDLGTGAGFYLNATQEPWRRHYQMAAYVGEELPAVTEALFHFDGERRGIVGHSMGGMGALVQALTFPERWKTVSAFAPIAQPSVIPWGEQAFTAYLGEDRAQWRAYDPCALLDAGQCHPGTVLVDQGLQDEFLDILKPDALEQAAKRAGQSLVLRRHDAYDHSYWFIQSMIEDHMVHHARGLLG</sequence>
<proteinExistence type="inferred from homology"/>
<comment type="caution">
    <text evidence="8">The sequence shown here is derived from an EMBL/GenBank/DDBJ whole genome shotgun (WGS) entry which is preliminary data.</text>
</comment>
<dbReference type="SUPFAM" id="SSF53474">
    <property type="entry name" value="alpha/beta-Hydrolases"/>
    <property type="match status" value="1"/>
</dbReference>
<name>A0ABQ0QLC2_9PROT</name>
<evidence type="ECO:0000313" key="8">
    <source>
        <dbReference type="EMBL" id="GBR49177.1"/>
    </source>
</evidence>
<keyword evidence="4 7" id="KW-0378">Hydrolase</keyword>
<comment type="catalytic activity">
    <reaction evidence="5 7">
        <text>S-formylglutathione + H2O = formate + glutathione + H(+)</text>
        <dbReference type="Rhea" id="RHEA:14961"/>
        <dbReference type="ChEBI" id="CHEBI:15377"/>
        <dbReference type="ChEBI" id="CHEBI:15378"/>
        <dbReference type="ChEBI" id="CHEBI:15740"/>
        <dbReference type="ChEBI" id="CHEBI:57688"/>
        <dbReference type="ChEBI" id="CHEBI:57925"/>
        <dbReference type="EC" id="3.1.2.12"/>
    </reaction>
</comment>
<accession>A0ABQ0QLC2</accession>
<keyword evidence="9" id="KW-1185">Reference proteome</keyword>
<dbReference type="NCBIfam" id="TIGR02821">
    <property type="entry name" value="fghA_ester_D"/>
    <property type="match status" value="1"/>
</dbReference>
<dbReference type="Proteomes" id="UP001062443">
    <property type="component" value="Unassembled WGS sequence"/>
</dbReference>
<dbReference type="PANTHER" id="PTHR10061:SF0">
    <property type="entry name" value="S-FORMYLGLUTATHIONE HYDROLASE"/>
    <property type="match status" value="1"/>
</dbReference>
<evidence type="ECO:0000256" key="7">
    <source>
        <dbReference type="RuleBase" id="RU363068"/>
    </source>
</evidence>
<keyword evidence="3 7" id="KW-0719">Serine esterase</keyword>
<comment type="similarity">
    <text evidence="1 7">Belongs to the esterase D family.</text>
</comment>
<dbReference type="Pfam" id="PF00756">
    <property type="entry name" value="Esterase"/>
    <property type="match status" value="1"/>
</dbReference>
<evidence type="ECO:0000256" key="3">
    <source>
        <dbReference type="ARBA" id="ARBA00022487"/>
    </source>
</evidence>
<dbReference type="RefSeq" id="WP_068170558.1">
    <property type="nucleotide sequence ID" value="NZ_BAQB01000097.1"/>
</dbReference>
<protein>
    <recommendedName>
        <fullName evidence="2 6">S-formylglutathione hydrolase</fullName>
        <ecNumber evidence="2 6">3.1.2.12</ecNumber>
    </recommendedName>
</protein>
<dbReference type="EC" id="3.1.2.12" evidence="2 6"/>
<dbReference type="InterPro" id="IPR029058">
    <property type="entry name" value="AB_hydrolase_fold"/>
</dbReference>
<dbReference type="EMBL" id="BAQB01000097">
    <property type="protein sequence ID" value="GBR49177.1"/>
    <property type="molecule type" value="Genomic_DNA"/>
</dbReference>
<dbReference type="PANTHER" id="PTHR10061">
    <property type="entry name" value="S-FORMYLGLUTATHIONE HYDROLASE"/>
    <property type="match status" value="1"/>
</dbReference>
<evidence type="ECO:0000256" key="2">
    <source>
        <dbReference type="ARBA" id="ARBA00012479"/>
    </source>
</evidence>
<reference evidence="8" key="1">
    <citation type="submission" date="2013-04" db="EMBL/GenBank/DDBJ databases">
        <title>The genome sequencing project of 58 acetic acid bacteria.</title>
        <authorList>
            <person name="Okamoto-Kainuma A."/>
            <person name="Ishikawa M."/>
            <person name="Umino S."/>
            <person name="Koizumi Y."/>
            <person name="Shiwa Y."/>
            <person name="Yoshikawa H."/>
            <person name="Matsutani M."/>
            <person name="Matsushita K."/>
        </authorList>
    </citation>
    <scope>NUCLEOTIDE SEQUENCE</scope>
    <source>
        <strain evidence="8">NBRC 106556</strain>
    </source>
</reference>
<organism evidence="8 9">
    <name type="scientific">Neokomagataea tanensis NBRC 106556</name>
    <dbReference type="NCBI Taxonomy" id="1223519"/>
    <lineage>
        <taxon>Bacteria</taxon>
        <taxon>Pseudomonadati</taxon>
        <taxon>Pseudomonadota</taxon>
        <taxon>Alphaproteobacteria</taxon>
        <taxon>Acetobacterales</taxon>
        <taxon>Acetobacteraceae</taxon>
        <taxon>Neokomagataea</taxon>
    </lineage>
</organism>
<dbReference type="InterPro" id="IPR000801">
    <property type="entry name" value="Esterase-like"/>
</dbReference>
<gene>
    <name evidence="8" type="ORF">AA106556_1958</name>
</gene>
<evidence type="ECO:0000256" key="4">
    <source>
        <dbReference type="ARBA" id="ARBA00022801"/>
    </source>
</evidence>
<dbReference type="Gene3D" id="3.40.50.1820">
    <property type="entry name" value="alpha/beta hydrolase"/>
    <property type="match status" value="1"/>
</dbReference>
<evidence type="ECO:0000313" key="9">
    <source>
        <dbReference type="Proteomes" id="UP001062443"/>
    </source>
</evidence>
<evidence type="ECO:0000256" key="6">
    <source>
        <dbReference type="NCBIfam" id="TIGR02821"/>
    </source>
</evidence>
<evidence type="ECO:0000256" key="5">
    <source>
        <dbReference type="ARBA" id="ARBA00047590"/>
    </source>
</evidence>